<feature type="chain" id="PRO_5002640698" description="Uncharacterized protein TP-0789 domain-containing protein" evidence="1">
    <location>
        <begin position="21"/>
        <end position="245"/>
    </location>
</feature>
<dbReference type="OrthoDB" id="368800at2"/>
<dbReference type="eggNOG" id="COG2834">
    <property type="taxonomic scope" value="Bacteria"/>
</dbReference>
<evidence type="ECO:0000259" key="2">
    <source>
        <dbReference type="Pfam" id="PF17131"/>
    </source>
</evidence>
<feature type="domain" description="Uncharacterized protein TP-0789" evidence="2">
    <location>
        <begin position="70"/>
        <end position="243"/>
    </location>
</feature>
<name>A1WKW7_VEREI</name>
<protein>
    <recommendedName>
        <fullName evidence="2">Uncharacterized protein TP-0789 domain-containing protein</fullName>
    </recommendedName>
</protein>
<feature type="signal peptide" evidence="1">
    <location>
        <begin position="1"/>
        <end position="20"/>
    </location>
</feature>
<dbReference type="RefSeq" id="WP_011810275.1">
    <property type="nucleotide sequence ID" value="NC_008786.1"/>
</dbReference>
<dbReference type="HOGENOM" id="CLU_1072296_0_0_4"/>
<keyword evidence="4" id="KW-1185">Reference proteome</keyword>
<gene>
    <name evidence="3" type="ordered locus">Veis_2529</name>
</gene>
<dbReference type="Pfam" id="PF17131">
    <property type="entry name" value="LolA_like"/>
    <property type="match status" value="1"/>
</dbReference>
<evidence type="ECO:0000313" key="3">
    <source>
        <dbReference type="EMBL" id="ABM58274.1"/>
    </source>
</evidence>
<dbReference type="KEGG" id="vei:Veis_2529"/>
<organism evidence="3 4">
    <name type="scientific">Verminephrobacter eiseniae (strain EF01-2)</name>
    <dbReference type="NCBI Taxonomy" id="391735"/>
    <lineage>
        <taxon>Bacteria</taxon>
        <taxon>Pseudomonadati</taxon>
        <taxon>Pseudomonadota</taxon>
        <taxon>Betaproteobacteria</taxon>
        <taxon>Burkholderiales</taxon>
        <taxon>Comamonadaceae</taxon>
        <taxon>Verminephrobacter</taxon>
    </lineage>
</organism>
<dbReference type="Gene3D" id="2.50.20.10">
    <property type="entry name" value="Lipoprotein localisation LolA/LolB/LppX"/>
    <property type="match status" value="1"/>
</dbReference>
<dbReference type="InterPro" id="IPR033399">
    <property type="entry name" value="TP_0789-like"/>
</dbReference>
<dbReference type="InterPro" id="IPR011220">
    <property type="entry name" value="UCP028205"/>
</dbReference>
<reference evidence="4" key="1">
    <citation type="submission" date="2006-12" db="EMBL/GenBank/DDBJ databases">
        <title>Complete sequence of chromosome 1 of Verminephrobacter eiseniae EF01-2.</title>
        <authorList>
            <person name="Copeland A."/>
            <person name="Lucas S."/>
            <person name="Lapidus A."/>
            <person name="Barry K."/>
            <person name="Detter J.C."/>
            <person name="Glavina del Rio T."/>
            <person name="Dalin E."/>
            <person name="Tice H."/>
            <person name="Pitluck S."/>
            <person name="Chertkov O."/>
            <person name="Brettin T."/>
            <person name="Bruce D."/>
            <person name="Han C."/>
            <person name="Tapia R."/>
            <person name="Gilna P."/>
            <person name="Schmutz J."/>
            <person name="Larimer F."/>
            <person name="Land M."/>
            <person name="Hauser L."/>
            <person name="Kyrpides N."/>
            <person name="Kim E."/>
            <person name="Stahl D."/>
            <person name="Richardson P."/>
        </authorList>
    </citation>
    <scope>NUCLEOTIDE SEQUENCE [LARGE SCALE GENOMIC DNA]</scope>
    <source>
        <strain evidence="4">EF01-2</strain>
    </source>
</reference>
<proteinExistence type="predicted"/>
<evidence type="ECO:0000313" key="4">
    <source>
        <dbReference type="Proteomes" id="UP000000374"/>
    </source>
</evidence>
<dbReference type="GeneID" id="76461063"/>
<dbReference type="AlphaFoldDB" id="A1WKW7"/>
<evidence type="ECO:0000256" key="1">
    <source>
        <dbReference type="SAM" id="SignalP"/>
    </source>
</evidence>
<dbReference type="EMBL" id="CP000542">
    <property type="protein sequence ID" value="ABM58274.1"/>
    <property type="molecule type" value="Genomic_DNA"/>
</dbReference>
<dbReference type="Proteomes" id="UP000000374">
    <property type="component" value="Chromosome"/>
</dbReference>
<sequence length="245" mass="27320">MRFLFLTLWLSLCGGAAVFAAERPQPSTLLAQADNFRQQDESAELRVKLKSTKDQKPDGDSEMRVRLKGTDLSLVEVLSGRSAGQVVLMSKEAVWVRMPRASLPIRITPIQRLMGEASYGDLGRLRWQDDYAAQYQVNAEQTVNDISVWALSLTAAKPTAAYAKMDLYIARDGGWPVQAVFYLKSGKLFKTARFDKPVKIGSRVLTQRTVFSDGVDSTQQTEMVIESVTAKDFPSQKFTLDGLME</sequence>
<dbReference type="STRING" id="391735.Veis_2529"/>
<dbReference type="PIRSF" id="PIRSF028205">
    <property type="entry name" value="UCP028205"/>
    <property type="match status" value="1"/>
</dbReference>
<dbReference type="CDD" id="cd16329">
    <property type="entry name" value="LolA_like"/>
    <property type="match status" value="1"/>
</dbReference>
<keyword evidence="1" id="KW-0732">Signal</keyword>
<accession>A1WKW7</accession>